<evidence type="ECO:0000313" key="6">
    <source>
        <dbReference type="EMBL" id="CAE7197078.1"/>
    </source>
</evidence>
<comment type="similarity">
    <text evidence="1">Belongs to the aspartyl/asparaginyl beta-hydroxylase family.</text>
</comment>
<dbReference type="PANTHER" id="PTHR46332:SF5">
    <property type="entry name" value="ASPARTATE BETA-HYDROXYLASE DOMAIN CONTAINING 2"/>
    <property type="match status" value="1"/>
</dbReference>
<feature type="chain" id="PRO_5032688927" evidence="4">
    <location>
        <begin position="22"/>
        <end position="757"/>
    </location>
</feature>
<dbReference type="Proteomes" id="UP000604046">
    <property type="component" value="Unassembled WGS sequence"/>
</dbReference>
<evidence type="ECO:0000256" key="4">
    <source>
        <dbReference type="SAM" id="SignalP"/>
    </source>
</evidence>
<dbReference type="AlphaFoldDB" id="A0A812J1Y4"/>
<evidence type="ECO:0000259" key="5">
    <source>
        <dbReference type="Pfam" id="PF05118"/>
    </source>
</evidence>
<keyword evidence="3" id="KW-0560">Oxidoreductase</keyword>
<accession>A0A812J1Y4</accession>
<sequence>MVPPMFWAILHVLACAHEVEQKHEAYEESHASVIKSQLLRWAATWEESAEARDVVLQHIREQMAAVSFDVASTYASWAAELPNSAGNYAVAAAVSESVAFLPDCIAELKTKSELQTRCPQKMLKIAIQKLFSMDDAEGATRVWMLARRLYRGSTRMFPEMLPEEEAAIPWPSAVQSSTVWVRGLREKPFWDCYQAWPFVRTLEAHAARILSEATDVAPKLTRAYPYLFTQGSWQNLFLFRGRTWNADICHIMPRTCQLLMPEIPTKPGLPTVVPNNEEIVLFRSMDGAYVGPHSGAVNNQINIHLTLKGSRGAFLNVAGDRHELKPGKAMCFQDSYLHSLEHKCDKNSDDCNERLSLVVRVLHPDFDAHSVHGYAATEAEGALEAFSESAALRAELSRLREQYRKLSDRPEEPGEESCKAPLPTDADLQNAHEVFAFLSQEFHGWAPSEEPIDAIVVLSNWYDRMSKVRKVLEIAASARNVPIVVVGGRGRLSSIRAAELDGEAHATLARLLVLLEVPGELGTLGTNRVVAISCNECPTPELRAKCGCVGNTGFNADRFLEWAATFLPPLPHRPRRVVIVEESYLVRRVTATVLGRLSGMTSPRHVHNHSTMQVSIVNAREVSDALDQLLQVHEPMPSAMMQLMADEVARLENYSSQTAGSPQLFSEVMFLGDVQAVTSETQATIAEGPYAAFRRVRRLGKELSARYAAPMEKVARDRRLFWKCVAPRDSEGVATWTVPEAPGEAWRFWRKPNDGES</sequence>
<organism evidence="6 7">
    <name type="scientific">Symbiodinium natans</name>
    <dbReference type="NCBI Taxonomy" id="878477"/>
    <lineage>
        <taxon>Eukaryota</taxon>
        <taxon>Sar</taxon>
        <taxon>Alveolata</taxon>
        <taxon>Dinophyceae</taxon>
        <taxon>Suessiales</taxon>
        <taxon>Symbiodiniaceae</taxon>
        <taxon>Symbiodinium</taxon>
    </lineage>
</organism>
<evidence type="ECO:0000256" key="1">
    <source>
        <dbReference type="ARBA" id="ARBA00007730"/>
    </source>
</evidence>
<name>A0A812J1Y4_9DINO</name>
<dbReference type="EMBL" id="CAJNDS010000356">
    <property type="protein sequence ID" value="CAE7197078.1"/>
    <property type="molecule type" value="Genomic_DNA"/>
</dbReference>
<protein>
    <submittedName>
        <fullName evidence="6">Rbbp9 protein</fullName>
    </submittedName>
</protein>
<proteinExistence type="inferred from homology"/>
<dbReference type="InterPro" id="IPR027443">
    <property type="entry name" value="IPNS-like_sf"/>
</dbReference>
<evidence type="ECO:0000256" key="2">
    <source>
        <dbReference type="ARBA" id="ARBA00022964"/>
    </source>
</evidence>
<dbReference type="PANTHER" id="PTHR46332">
    <property type="entry name" value="ASPARTATE BETA-HYDROXYLASE DOMAIN-CONTAINING PROTEIN 2"/>
    <property type="match status" value="1"/>
</dbReference>
<feature type="domain" description="Aspartyl/asparaginy/proline hydroxylase" evidence="5">
    <location>
        <begin position="208"/>
        <end position="364"/>
    </location>
</feature>
<comment type="caution">
    <text evidence="6">The sequence shown here is derived from an EMBL/GenBank/DDBJ whole genome shotgun (WGS) entry which is preliminary data.</text>
</comment>
<dbReference type="OrthoDB" id="411231at2759"/>
<evidence type="ECO:0000313" key="7">
    <source>
        <dbReference type="Proteomes" id="UP000604046"/>
    </source>
</evidence>
<dbReference type="GO" id="GO:0051213">
    <property type="term" value="F:dioxygenase activity"/>
    <property type="evidence" value="ECO:0007669"/>
    <property type="project" value="UniProtKB-KW"/>
</dbReference>
<dbReference type="Pfam" id="PF05118">
    <property type="entry name" value="Asp_Arg_Hydrox"/>
    <property type="match status" value="1"/>
</dbReference>
<gene>
    <name evidence="6" type="primary">Rbbp9</name>
    <name evidence="6" type="ORF">SNAT2548_LOCUS5564</name>
</gene>
<dbReference type="Gene3D" id="2.60.120.330">
    <property type="entry name" value="B-lactam Antibiotic, Isopenicillin N Synthase, Chain"/>
    <property type="match status" value="1"/>
</dbReference>
<dbReference type="InterPro" id="IPR051821">
    <property type="entry name" value="Asp/Asn_beta-hydroxylase"/>
</dbReference>
<dbReference type="GO" id="GO:0016020">
    <property type="term" value="C:membrane"/>
    <property type="evidence" value="ECO:0007669"/>
    <property type="project" value="TreeGrafter"/>
</dbReference>
<dbReference type="InterPro" id="IPR007803">
    <property type="entry name" value="Asp/Arg/Pro-Hydrxlase"/>
</dbReference>
<reference evidence="6" key="1">
    <citation type="submission" date="2021-02" db="EMBL/GenBank/DDBJ databases">
        <authorList>
            <person name="Dougan E. K."/>
            <person name="Rhodes N."/>
            <person name="Thang M."/>
            <person name="Chan C."/>
        </authorList>
    </citation>
    <scope>NUCLEOTIDE SEQUENCE</scope>
</reference>
<feature type="signal peptide" evidence="4">
    <location>
        <begin position="1"/>
        <end position="21"/>
    </location>
</feature>
<keyword evidence="2" id="KW-0223">Dioxygenase</keyword>
<keyword evidence="4" id="KW-0732">Signal</keyword>
<keyword evidence="7" id="KW-1185">Reference proteome</keyword>
<evidence type="ECO:0000256" key="3">
    <source>
        <dbReference type="ARBA" id="ARBA00023002"/>
    </source>
</evidence>